<comment type="caution">
    <text evidence="1">The sequence shown here is derived from an EMBL/GenBank/DDBJ whole genome shotgun (WGS) entry which is preliminary data.</text>
</comment>
<organism evidence="1 2">
    <name type="scientific">Conger conger</name>
    <name type="common">Conger eel</name>
    <name type="synonym">Muraena conger</name>
    <dbReference type="NCBI Taxonomy" id="82655"/>
    <lineage>
        <taxon>Eukaryota</taxon>
        <taxon>Metazoa</taxon>
        <taxon>Chordata</taxon>
        <taxon>Craniata</taxon>
        <taxon>Vertebrata</taxon>
        <taxon>Euteleostomi</taxon>
        <taxon>Actinopterygii</taxon>
        <taxon>Neopterygii</taxon>
        <taxon>Teleostei</taxon>
        <taxon>Anguilliformes</taxon>
        <taxon>Congridae</taxon>
        <taxon>Conger</taxon>
    </lineage>
</organism>
<name>A0A9Q1DHR9_CONCO</name>
<evidence type="ECO:0000313" key="1">
    <source>
        <dbReference type="EMBL" id="KAJ8271191.1"/>
    </source>
</evidence>
<dbReference type="EMBL" id="JAFJMO010000007">
    <property type="protein sequence ID" value="KAJ8271191.1"/>
    <property type="molecule type" value="Genomic_DNA"/>
</dbReference>
<protein>
    <submittedName>
        <fullName evidence="1">Uncharacterized protein</fullName>
    </submittedName>
</protein>
<dbReference type="OrthoDB" id="27934at2759"/>
<dbReference type="AlphaFoldDB" id="A0A9Q1DHR9"/>
<reference evidence="1" key="1">
    <citation type="journal article" date="2023" name="Science">
        <title>Genome structures resolve the early diversification of teleost fishes.</title>
        <authorList>
            <person name="Parey E."/>
            <person name="Louis A."/>
            <person name="Montfort J."/>
            <person name="Bouchez O."/>
            <person name="Roques C."/>
            <person name="Iampietro C."/>
            <person name="Lluch J."/>
            <person name="Castinel A."/>
            <person name="Donnadieu C."/>
            <person name="Desvignes T."/>
            <person name="Floi Bucao C."/>
            <person name="Jouanno E."/>
            <person name="Wen M."/>
            <person name="Mejri S."/>
            <person name="Dirks R."/>
            <person name="Jansen H."/>
            <person name="Henkel C."/>
            <person name="Chen W.J."/>
            <person name="Zahm M."/>
            <person name="Cabau C."/>
            <person name="Klopp C."/>
            <person name="Thompson A.W."/>
            <person name="Robinson-Rechavi M."/>
            <person name="Braasch I."/>
            <person name="Lecointre G."/>
            <person name="Bobe J."/>
            <person name="Postlethwait J.H."/>
            <person name="Berthelot C."/>
            <person name="Roest Crollius H."/>
            <person name="Guiguen Y."/>
        </authorList>
    </citation>
    <scope>NUCLEOTIDE SEQUENCE</scope>
    <source>
        <strain evidence="1">Concon-B</strain>
    </source>
</reference>
<proteinExistence type="predicted"/>
<gene>
    <name evidence="1" type="ORF">COCON_G00100500</name>
</gene>
<accession>A0A9Q1DHR9</accession>
<dbReference type="Proteomes" id="UP001152803">
    <property type="component" value="Unassembled WGS sequence"/>
</dbReference>
<evidence type="ECO:0000313" key="2">
    <source>
        <dbReference type="Proteomes" id="UP001152803"/>
    </source>
</evidence>
<keyword evidence="2" id="KW-1185">Reference proteome</keyword>
<sequence length="67" mass="7885">MKDVRPDRRYECIIIDEVDLLLLDQGIQVTYLSSSMSALQHLNIILTMIWAHVYQYRIRSAGYQTLI</sequence>